<comment type="caution">
    <text evidence="3">The sequence shown here is derived from an EMBL/GenBank/DDBJ whole genome shotgun (WGS) entry which is preliminary data.</text>
</comment>
<dbReference type="Proteomes" id="UP000076580">
    <property type="component" value="Chromosome 02"/>
</dbReference>
<organism evidence="3 4">
    <name type="scientific">Drechmeria coniospora</name>
    <name type="common">Nematophagous fungus</name>
    <name type="synonym">Meria coniospora</name>
    <dbReference type="NCBI Taxonomy" id="98403"/>
    <lineage>
        <taxon>Eukaryota</taxon>
        <taxon>Fungi</taxon>
        <taxon>Dikarya</taxon>
        <taxon>Ascomycota</taxon>
        <taxon>Pezizomycotina</taxon>
        <taxon>Sordariomycetes</taxon>
        <taxon>Hypocreomycetidae</taxon>
        <taxon>Hypocreales</taxon>
        <taxon>Ophiocordycipitaceae</taxon>
        <taxon>Drechmeria</taxon>
    </lineage>
</organism>
<dbReference type="PANTHER" id="PTHR34618">
    <property type="entry name" value="SURFACE PROTEIN MAS1, PUTATIVE-RELATED"/>
    <property type="match status" value="1"/>
</dbReference>
<evidence type="ECO:0000313" key="3">
    <source>
        <dbReference type="EMBL" id="KYK57621.1"/>
    </source>
</evidence>
<keyword evidence="4" id="KW-1185">Reference proteome</keyword>
<dbReference type="InParanoid" id="A0A151GKQ8"/>
<evidence type="ECO:0000256" key="1">
    <source>
        <dbReference type="SAM" id="MobiDB-lite"/>
    </source>
</evidence>
<dbReference type="RefSeq" id="XP_040656973.1">
    <property type="nucleotide sequence ID" value="XM_040801940.1"/>
</dbReference>
<reference evidence="3 4" key="1">
    <citation type="journal article" date="2016" name="Sci. Rep.">
        <title>Insights into Adaptations to a Near-Obligate Nematode Endoparasitic Lifestyle from the Finished Genome of Drechmeria coniospora.</title>
        <authorList>
            <person name="Zhang L."/>
            <person name="Zhou Z."/>
            <person name="Guo Q."/>
            <person name="Fokkens L."/>
            <person name="Miskei M."/>
            <person name="Pocsi I."/>
            <person name="Zhang W."/>
            <person name="Chen M."/>
            <person name="Wang L."/>
            <person name="Sun Y."/>
            <person name="Donzelli B.G."/>
            <person name="Gibson D.M."/>
            <person name="Nelson D.R."/>
            <person name="Luo J.G."/>
            <person name="Rep M."/>
            <person name="Liu H."/>
            <person name="Yang S."/>
            <person name="Wang J."/>
            <person name="Krasnoff S.B."/>
            <person name="Xu Y."/>
            <person name="Molnar I."/>
            <person name="Lin M."/>
        </authorList>
    </citation>
    <scope>NUCLEOTIDE SEQUENCE [LARGE SCALE GENOMIC DNA]</scope>
    <source>
        <strain evidence="3 4">ARSEF 6962</strain>
    </source>
</reference>
<evidence type="ECO:0000256" key="2">
    <source>
        <dbReference type="SAM" id="SignalP"/>
    </source>
</evidence>
<accession>A0A151GKQ8</accession>
<evidence type="ECO:0000313" key="4">
    <source>
        <dbReference type="Proteomes" id="UP000076580"/>
    </source>
</evidence>
<feature type="region of interest" description="Disordered" evidence="1">
    <location>
        <begin position="286"/>
        <end position="390"/>
    </location>
</feature>
<protein>
    <recommendedName>
        <fullName evidence="5">GEgh 16 protein</fullName>
    </recommendedName>
</protein>
<feature type="compositionally biased region" description="Low complexity" evidence="1">
    <location>
        <begin position="286"/>
        <end position="300"/>
    </location>
</feature>
<evidence type="ECO:0008006" key="5">
    <source>
        <dbReference type="Google" id="ProtNLM"/>
    </source>
</evidence>
<dbReference type="STRING" id="98403.A0A151GKQ8"/>
<proteinExistence type="predicted"/>
<gene>
    <name evidence="3" type="ORF">DCS_04633</name>
</gene>
<keyword evidence="2" id="KW-0732">Signal</keyword>
<feature type="compositionally biased region" description="Gly residues" evidence="1">
    <location>
        <begin position="373"/>
        <end position="384"/>
    </location>
</feature>
<feature type="compositionally biased region" description="Gly residues" evidence="1">
    <location>
        <begin position="353"/>
        <end position="367"/>
    </location>
</feature>
<feature type="chain" id="PRO_5007580664" description="GEgh 16 protein" evidence="2">
    <location>
        <begin position="20"/>
        <end position="501"/>
    </location>
</feature>
<feature type="compositionally biased region" description="Low complexity" evidence="1">
    <location>
        <begin position="308"/>
        <end position="352"/>
    </location>
</feature>
<dbReference type="EMBL" id="LAYC01000002">
    <property type="protein sequence ID" value="KYK57621.1"/>
    <property type="molecule type" value="Genomic_DNA"/>
</dbReference>
<dbReference type="Pfam" id="PF11327">
    <property type="entry name" value="Egh16-like"/>
    <property type="match status" value="1"/>
</dbReference>
<sequence length="501" mass="51887">MPSSLYALAACSLLASASGHVVLLNAQGLPNSSASVGFGVDPAIARNCITINPCQQDTTIIRDAEITANIVNQCGRTELTGNIDVGENTENALAANQVTQVQAGSEITLTMHQVNADGAGPFFCDIDQTGNTGLNLQNLTVTNNVEGTNGLSQAKTKESNITIQMPNDLACIGASTGNVCTVRCRNNAVAGPFGGCFAVQQVDTQAKANTPGNIQTGDNLEPILNQVQRNQADFKASVDANERASTDEAQQNLAGVNAILSNTVVSALFPQETPSVDLGGNAAQQNQAANNQNGGQRNQNGNGGNRGQGNNQNGGNQGNNQNGRGRGNNQNGRGQGNNRNGANNGANQANNQNGGGKGNNQNGGGQGNNRNGGVQGNNQNGGGQLAREPTKTVKLQAKLVKSTVRLVAEGGSRAVKPVPKMDVREETKGETKGEIKVAVAVRATAKTASGVEVRGLRAIGSTAKVQVKAKVARLVAKALRIMESKLRADKEEPMETRWRGG</sequence>
<name>A0A151GKQ8_DRECN</name>
<dbReference type="InterPro" id="IPR021476">
    <property type="entry name" value="Egh16-like"/>
</dbReference>
<dbReference type="PANTHER" id="PTHR34618:SF3">
    <property type="entry name" value="GEGH 16 PROTEIN"/>
    <property type="match status" value="1"/>
</dbReference>
<dbReference type="GeneID" id="63717276"/>
<feature type="signal peptide" evidence="2">
    <location>
        <begin position="1"/>
        <end position="19"/>
    </location>
</feature>
<dbReference type="AlphaFoldDB" id="A0A151GKQ8"/>